<organism evidence="2 3">
    <name type="scientific">Agromyces mediolanus</name>
    <name type="common">Corynebacterium mediolanum</name>
    <dbReference type="NCBI Taxonomy" id="41986"/>
    <lineage>
        <taxon>Bacteria</taxon>
        <taxon>Bacillati</taxon>
        <taxon>Actinomycetota</taxon>
        <taxon>Actinomycetes</taxon>
        <taxon>Micrococcales</taxon>
        <taxon>Microbacteriaceae</taxon>
        <taxon>Agromyces</taxon>
    </lineage>
</organism>
<dbReference type="InterPro" id="IPR036390">
    <property type="entry name" value="WH_DNA-bd_sf"/>
</dbReference>
<proteinExistence type="predicted"/>
<name>A0A918FAV4_AGRME</name>
<dbReference type="Pfam" id="PF01638">
    <property type="entry name" value="HxlR"/>
    <property type="match status" value="1"/>
</dbReference>
<dbReference type="Gene3D" id="1.10.10.10">
    <property type="entry name" value="Winged helix-like DNA-binding domain superfamily/Winged helix DNA-binding domain"/>
    <property type="match status" value="1"/>
</dbReference>
<evidence type="ECO:0000313" key="3">
    <source>
        <dbReference type="Proteomes" id="UP000610303"/>
    </source>
</evidence>
<dbReference type="EMBL" id="BMRJ01000001">
    <property type="protein sequence ID" value="GGR17198.1"/>
    <property type="molecule type" value="Genomic_DNA"/>
</dbReference>
<dbReference type="SUPFAM" id="SSF46785">
    <property type="entry name" value="Winged helix' DNA-binding domain"/>
    <property type="match status" value="1"/>
</dbReference>
<evidence type="ECO:0000313" key="2">
    <source>
        <dbReference type="EMBL" id="GGR17198.1"/>
    </source>
</evidence>
<dbReference type="AlphaFoldDB" id="A0A918FAV4"/>
<evidence type="ECO:0000259" key="1">
    <source>
        <dbReference type="PROSITE" id="PS51118"/>
    </source>
</evidence>
<comment type="caution">
    <text evidence="2">The sequence shown here is derived from an EMBL/GenBank/DDBJ whole genome shotgun (WGS) entry which is preliminary data.</text>
</comment>
<dbReference type="InterPro" id="IPR036388">
    <property type="entry name" value="WH-like_DNA-bd_sf"/>
</dbReference>
<dbReference type="PROSITE" id="PS51118">
    <property type="entry name" value="HTH_HXLR"/>
    <property type="match status" value="1"/>
</dbReference>
<gene>
    <name evidence="2" type="ORF">GCM10010196_07470</name>
</gene>
<reference evidence="2" key="2">
    <citation type="submission" date="2020-09" db="EMBL/GenBank/DDBJ databases">
        <authorList>
            <person name="Sun Q."/>
            <person name="Ohkuma M."/>
        </authorList>
    </citation>
    <scope>NUCLEOTIDE SEQUENCE</scope>
    <source>
        <strain evidence="2">JCM 3346</strain>
    </source>
</reference>
<accession>A0A918FAV4</accession>
<keyword evidence="3" id="KW-1185">Reference proteome</keyword>
<dbReference type="Proteomes" id="UP000610303">
    <property type="component" value="Unassembled WGS sequence"/>
</dbReference>
<dbReference type="InterPro" id="IPR002577">
    <property type="entry name" value="HTH_HxlR"/>
</dbReference>
<feature type="domain" description="HTH hxlR-type" evidence="1">
    <location>
        <begin position="1"/>
        <end position="51"/>
    </location>
</feature>
<reference evidence="2" key="1">
    <citation type="journal article" date="2014" name="Int. J. Syst. Evol. Microbiol.">
        <title>Complete genome sequence of Corynebacterium casei LMG S-19264T (=DSM 44701T), isolated from a smear-ripened cheese.</title>
        <authorList>
            <consortium name="US DOE Joint Genome Institute (JGI-PGF)"/>
            <person name="Walter F."/>
            <person name="Albersmeier A."/>
            <person name="Kalinowski J."/>
            <person name="Ruckert C."/>
        </authorList>
    </citation>
    <scope>NUCLEOTIDE SEQUENCE</scope>
    <source>
        <strain evidence="2">JCM 3346</strain>
    </source>
</reference>
<sequence>MLAMRLRELEEAGLLYRLPLKHNTRAYALTERGLALRDAITALGRWGAEQA</sequence>
<protein>
    <recommendedName>
        <fullName evidence="1">HTH hxlR-type domain-containing protein</fullName>
    </recommendedName>
</protein>